<dbReference type="RefSeq" id="WP_207089964.1">
    <property type="nucleotide sequence ID" value="NZ_JAFLQW010000555.1"/>
</dbReference>
<evidence type="ECO:0000313" key="2">
    <source>
        <dbReference type="Proteomes" id="UP000664844"/>
    </source>
</evidence>
<accession>A0ABS3FWM8</accession>
<proteinExistence type="predicted"/>
<protein>
    <submittedName>
        <fullName evidence="1">MBL fold metallo-hydrolase</fullName>
    </submittedName>
</protein>
<dbReference type="InterPro" id="IPR036866">
    <property type="entry name" value="RibonucZ/Hydroxyglut_hydro"/>
</dbReference>
<sequence>MKLTFLGSGSAFTVGANNYQSNVLLESDRGTKLLIDCGSDIRFSLHEAGYSHLDITDIYISHLHSDHAGGLEYISFTTKFDPRCQRPRLYLSKEIANDLWANTLSGGLRSIQGDVTELETFFEVKKVPRNGYFTWENIQFNLVKVIHINNGYFIMPSYGLFFELKGKQIFFSTDTQLCREEIWEYYEQADLIFQDCETSQFPTTVHAHYRELVALPDAIKNKMWLYGYQPGPLPDAEQDGFLGFVQRGQQFEFAPSLLQVETIVTV</sequence>
<dbReference type="Gene3D" id="3.60.15.10">
    <property type="entry name" value="Ribonuclease Z/Hydroxyacylglutathione hydrolase-like"/>
    <property type="match status" value="1"/>
</dbReference>
<gene>
    <name evidence="1" type="ORF">J0895_21085</name>
</gene>
<dbReference type="Pfam" id="PF23023">
    <property type="entry name" value="Anti-Pycsar_Apyc1"/>
    <property type="match status" value="1"/>
</dbReference>
<dbReference type="Proteomes" id="UP000664844">
    <property type="component" value="Unassembled WGS sequence"/>
</dbReference>
<keyword evidence="2" id="KW-1185">Reference proteome</keyword>
<evidence type="ECO:0000313" key="1">
    <source>
        <dbReference type="EMBL" id="MBO0351529.1"/>
    </source>
</evidence>
<comment type="caution">
    <text evidence="1">The sequence shown here is derived from an EMBL/GenBank/DDBJ whole genome shotgun (WGS) entry which is preliminary data.</text>
</comment>
<dbReference type="EMBL" id="JAFLQW010000555">
    <property type="protein sequence ID" value="MBO0351529.1"/>
    <property type="molecule type" value="Genomic_DNA"/>
</dbReference>
<organism evidence="1 2">
    <name type="scientific">Phormidium pseudopriestleyi FRX01</name>
    <dbReference type="NCBI Taxonomy" id="1759528"/>
    <lineage>
        <taxon>Bacteria</taxon>
        <taxon>Bacillati</taxon>
        <taxon>Cyanobacteriota</taxon>
        <taxon>Cyanophyceae</taxon>
        <taxon>Oscillatoriophycideae</taxon>
        <taxon>Oscillatoriales</taxon>
        <taxon>Oscillatoriaceae</taxon>
        <taxon>Phormidium</taxon>
    </lineage>
</organism>
<dbReference type="SUPFAM" id="SSF56281">
    <property type="entry name" value="Metallo-hydrolase/oxidoreductase"/>
    <property type="match status" value="1"/>
</dbReference>
<name>A0ABS3FWM8_9CYAN</name>
<dbReference type="PANTHER" id="PTHR42663">
    <property type="entry name" value="HYDROLASE C777.06C-RELATED-RELATED"/>
    <property type="match status" value="1"/>
</dbReference>
<dbReference type="PANTHER" id="PTHR42663:SF6">
    <property type="entry name" value="HYDROLASE C777.06C-RELATED"/>
    <property type="match status" value="1"/>
</dbReference>
<reference evidence="1 2" key="1">
    <citation type="submission" date="2021-03" db="EMBL/GenBank/DDBJ databases">
        <title>Metabolic Capacity of the Antarctic Cyanobacterium Phormidium pseudopriestleyi that Sustains Oxygenic Photosynthesis in the Presence of Hydrogen Sulfide.</title>
        <authorList>
            <person name="Lumian J.E."/>
            <person name="Jungblut A.D."/>
            <person name="Dillon M.L."/>
            <person name="Hawes I."/>
            <person name="Doran P.T."/>
            <person name="Mackey T.J."/>
            <person name="Dick G.J."/>
            <person name="Grettenberger C.L."/>
            <person name="Sumner D.Y."/>
        </authorList>
    </citation>
    <scope>NUCLEOTIDE SEQUENCE [LARGE SCALE GENOMIC DNA]</scope>
    <source>
        <strain evidence="1 2">FRX01</strain>
    </source>
</reference>